<organism evidence="1 2">
    <name type="scientific">Puccinia graminis f. sp. tritici</name>
    <dbReference type="NCBI Taxonomy" id="56615"/>
    <lineage>
        <taxon>Eukaryota</taxon>
        <taxon>Fungi</taxon>
        <taxon>Dikarya</taxon>
        <taxon>Basidiomycota</taxon>
        <taxon>Pucciniomycotina</taxon>
        <taxon>Pucciniomycetes</taxon>
        <taxon>Pucciniales</taxon>
        <taxon>Pucciniaceae</taxon>
        <taxon>Puccinia</taxon>
    </lineage>
</organism>
<gene>
    <name evidence="1" type="ORF">PGTUg99_024609</name>
</gene>
<protein>
    <submittedName>
        <fullName evidence="1">Uncharacterized protein</fullName>
    </submittedName>
</protein>
<dbReference type="EMBL" id="VDEP01000069">
    <property type="protein sequence ID" value="KAA1134081.1"/>
    <property type="molecule type" value="Genomic_DNA"/>
</dbReference>
<accession>A0A5B0S7E9</accession>
<comment type="caution">
    <text evidence="1">The sequence shown here is derived from an EMBL/GenBank/DDBJ whole genome shotgun (WGS) entry which is preliminary data.</text>
</comment>
<name>A0A5B0S7E9_PUCGR</name>
<reference evidence="1 2" key="1">
    <citation type="submission" date="2019-05" db="EMBL/GenBank/DDBJ databases">
        <title>Emergence of the Ug99 lineage of the wheat stem rust pathogen through somatic hybridization.</title>
        <authorList>
            <person name="Li F."/>
            <person name="Upadhyaya N.M."/>
            <person name="Sperschneider J."/>
            <person name="Matny O."/>
            <person name="Nguyen-Phuc H."/>
            <person name="Mago R."/>
            <person name="Raley C."/>
            <person name="Miller M.E."/>
            <person name="Silverstein K.A.T."/>
            <person name="Henningsen E."/>
            <person name="Hirsch C.D."/>
            <person name="Visser B."/>
            <person name="Pretorius Z.A."/>
            <person name="Steffenson B.J."/>
            <person name="Schwessinger B."/>
            <person name="Dodds P.N."/>
            <person name="Figueroa M."/>
        </authorList>
    </citation>
    <scope>NUCLEOTIDE SEQUENCE [LARGE SCALE GENOMIC DNA]</scope>
    <source>
        <strain evidence="1 2">Ug99</strain>
    </source>
</reference>
<evidence type="ECO:0000313" key="1">
    <source>
        <dbReference type="EMBL" id="KAA1134081.1"/>
    </source>
</evidence>
<dbReference type="AlphaFoldDB" id="A0A5B0S7E9"/>
<evidence type="ECO:0000313" key="2">
    <source>
        <dbReference type="Proteomes" id="UP000325313"/>
    </source>
</evidence>
<dbReference type="Proteomes" id="UP000325313">
    <property type="component" value="Unassembled WGS sequence"/>
</dbReference>
<sequence length="65" mass="7025">MSETRGGRVPALGVPVCRCMAQVSPAGSSLREPPGQRYAARCARRSETCVKFGICLSERHCSKDN</sequence>
<proteinExistence type="predicted"/>